<dbReference type="InterPro" id="IPR036186">
    <property type="entry name" value="Serpin_sf"/>
</dbReference>
<dbReference type="InterPro" id="IPR023796">
    <property type="entry name" value="Serpin_dom"/>
</dbReference>
<dbReference type="GO" id="GO:0005615">
    <property type="term" value="C:extracellular space"/>
    <property type="evidence" value="ECO:0007669"/>
    <property type="project" value="InterPro"/>
</dbReference>
<keyword evidence="5" id="KW-1185">Reference proteome</keyword>
<dbReference type="SMART" id="SM00093">
    <property type="entry name" value="SERPIN"/>
    <property type="match status" value="1"/>
</dbReference>
<dbReference type="PROSITE" id="PS51257">
    <property type="entry name" value="PROKAR_LIPOPROTEIN"/>
    <property type="match status" value="1"/>
</dbReference>
<name>A0A8J7LVS1_9BACT</name>
<comment type="caution">
    <text evidence="4">The sequence shown here is derived from an EMBL/GenBank/DDBJ whole genome shotgun (WGS) entry which is preliminary data.</text>
</comment>
<dbReference type="PANTHER" id="PTHR11461:SF211">
    <property type="entry name" value="GH10112P-RELATED"/>
    <property type="match status" value="1"/>
</dbReference>
<dbReference type="PANTHER" id="PTHR11461">
    <property type="entry name" value="SERINE PROTEASE INHIBITOR, SERPIN"/>
    <property type="match status" value="1"/>
</dbReference>
<accession>A0A8J7LVS1</accession>
<evidence type="ECO:0000313" key="4">
    <source>
        <dbReference type="EMBL" id="MBJ6725335.1"/>
    </source>
</evidence>
<dbReference type="Gene3D" id="3.30.497.10">
    <property type="entry name" value="Antithrombin, subunit I, domain 2"/>
    <property type="match status" value="1"/>
</dbReference>
<dbReference type="Gene3D" id="2.30.39.10">
    <property type="entry name" value="Alpha-1-antitrypsin, domain 1"/>
    <property type="match status" value="1"/>
</dbReference>
<dbReference type="InterPro" id="IPR042185">
    <property type="entry name" value="Serpin_sf_2"/>
</dbReference>
<evidence type="ECO:0000259" key="3">
    <source>
        <dbReference type="SMART" id="SM00093"/>
    </source>
</evidence>
<dbReference type="GO" id="GO:0004867">
    <property type="term" value="F:serine-type endopeptidase inhibitor activity"/>
    <property type="evidence" value="ECO:0007669"/>
    <property type="project" value="InterPro"/>
</dbReference>
<reference evidence="4" key="1">
    <citation type="submission" date="2020-12" db="EMBL/GenBank/DDBJ databases">
        <title>Geomonas sp. Red875, isolated from river sediment.</title>
        <authorList>
            <person name="Xu Z."/>
            <person name="Zhang Z."/>
            <person name="Masuda Y."/>
            <person name="Itoh H."/>
            <person name="Senoo K."/>
        </authorList>
    </citation>
    <scope>NUCLEOTIDE SEQUENCE</scope>
    <source>
        <strain evidence="4">Red875</strain>
    </source>
</reference>
<dbReference type="Pfam" id="PF00079">
    <property type="entry name" value="Serpin"/>
    <property type="match status" value="1"/>
</dbReference>
<proteinExistence type="inferred from homology"/>
<dbReference type="Proteomes" id="UP000636888">
    <property type="component" value="Unassembled WGS sequence"/>
</dbReference>
<evidence type="ECO:0000256" key="2">
    <source>
        <dbReference type="SAM" id="SignalP"/>
    </source>
</evidence>
<sequence>MRCTRSLMVLLILSVFAVGGCGGSGDTTPIINKSAQTRDVAPSADAATLQSLAQSVNALGIDLLGNDAVNTVVAPYTSALALEEIRIGAAGQTFSDLNGILHLSLPDAMVDSGFNSLDLSIAARLKNASLLGTASSIGSRAWLQDRYGYLLKYFDPLAQNFGLYPVVADFDQRLDFTQQGITDWAQGWTAVPVNAPGSKDTRLAVGEGLFLRASWLDPFDPALTTPGNFEDLAGNIYSMDFLRKQTSLGQTTGDGYTAMELPISGDLRFLLILPDEGRFGAVQGAMTPTKLAQITSAMTPGAVDLWLPKFSISVANDLPVGSGAIKLTADFSGIDGTSDLFVTSSRQYANIKIDESGVQGGAATLLALDDAHPETWTNPGDSGYGVTVYSYLGTTNMSIFSLPSVVVGRPFLFYVRDSVTGVVLLTGRVVNP</sequence>
<feature type="signal peptide" evidence="2">
    <location>
        <begin position="1"/>
        <end position="17"/>
    </location>
</feature>
<comment type="similarity">
    <text evidence="1">Belongs to the serpin family.</text>
</comment>
<dbReference type="EMBL" id="JAEMHM010000008">
    <property type="protein sequence ID" value="MBJ6725335.1"/>
    <property type="molecule type" value="Genomic_DNA"/>
</dbReference>
<dbReference type="RefSeq" id="WP_199384218.1">
    <property type="nucleotide sequence ID" value="NZ_JAEMHM010000008.1"/>
</dbReference>
<dbReference type="InterPro" id="IPR000215">
    <property type="entry name" value="Serpin_fam"/>
</dbReference>
<dbReference type="InterPro" id="IPR042178">
    <property type="entry name" value="Serpin_sf_1"/>
</dbReference>
<feature type="domain" description="Serpin" evidence="3">
    <location>
        <begin position="61"/>
        <end position="432"/>
    </location>
</feature>
<protein>
    <recommendedName>
        <fullName evidence="3">Serpin domain-containing protein</fullName>
    </recommendedName>
</protein>
<organism evidence="4 5">
    <name type="scientific">Geomesophilobacter sediminis</name>
    <dbReference type="NCBI Taxonomy" id="2798584"/>
    <lineage>
        <taxon>Bacteria</taxon>
        <taxon>Pseudomonadati</taxon>
        <taxon>Thermodesulfobacteriota</taxon>
        <taxon>Desulfuromonadia</taxon>
        <taxon>Geobacterales</taxon>
        <taxon>Geobacteraceae</taxon>
        <taxon>Geomesophilobacter</taxon>
    </lineage>
</organism>
<feature type="chain" id="PRO_5035226972" description="Serpin domain-containing protein" evidence="2">
    <location>
        <begin position="18"/>
        <end position="432"/>
    </location>
</feature>
<keyword evidence="2" id="KW-0732">Signal</keyword>
<gene>
    <name evidence="4" type="ORF">JFN93_11495</name>
</gene>
<dbReference type="SUPFAM" id="SSF56574">
    <property type="entry name" value="Serpins"/>
    <property type="match status" value="1"/>
</dbReference>
<evidence type="ECO:0000313" key="5">
    <source>
        <dbReference type="Proteomes" id="UP000636888"/>
    </source>
</evidence>
<evidence type="ECO:0000256" key="1">
    <source>
        <dbReference type="RuleBase" id="RU000411"/>
    </source>
</evidence>
<dbReference type="AlphaFoldDB" id="A0A8J7LVS1"/>